<organism evidence="1 2">
    <name type="scientific">Sinanodonta woodiana</name>
    <name type="common">Chinese pond mussel</name>
    <name type="synonym">Anodonta woodiana</name>
    <dbReference type="NCBI Taxonomy" id="1069815"/>
    <lineage>
        <taxon>Eukaryota</taxon>
        <taxon>Metazoa</taxon>
        <taxon>Spiralia</taxon>
        <taxon>Lophotrochozoa</taxon>
        <taxon>Mollusca</taxon>
        <taxon>Bivalvia</taxon>
        <taxon>Autobranchia</taxon>
        <taxon>Heteroconchia</taxon>
        <taxon>Palaeoheterodonta</taxon>
        <taxon>Unionida</taxon>
        <taxon>Unionoidea</taxon>
        <taxon>Unionidae</taxon>
        <taxon>Unioninae</taxon>
        <taxon>Sinanodonta</taxon>
    </lineage>
</organism>
<sequence length="83" mass="8832">EIKETLKETCCVCTLYLFGDTTFLAGTDATEAAVEVVVVVAREVPLHISFHIGFKLGNTSLQAGFVGNIMNEAQLGVVGENNS</sequence>
<protein>
    <submittedName>
        <fullName evidence="1">Uncharacterized protein</fullName>
    </submittedName>
</protein>
<comment type="caution">
    <text evidence="1">The sequence shown here is derived from an EMBL/GenBank/DDBJ whole genome shotgun (WGS) entry which is preliminary data.</text>
</comment>
<evidence type="ECO:0000313" key="2">
    <source>
        <dbReference type="Proteomes" id="UP001634394"/>
    </source>
</evidence>
<evidence type="ECO:0000313" key="1">
    <source>
        <dbReference type="EMBL" id="KAL3878209.1"/>
    </source>
</evidence>
<dbReference type="AlphaFoldDB" id="A0ABD3WW52"/>
<dbReference type="EMBL" id="JBJQND010000004">
    <property type="protein sequence ID" value="KAL3878209.1"/>
    <property type="molecule type" value="Genomic_DNA"/>
</dbReference>
<proteinExistence type="predicted"/>
<reference evidence="1 2" key="1">
    <citation type="submission" date="2024-11" db="EMBL/GenBank/DDBJ databases">
        <title>Chromosome-level genome assembly of the freshwater bivalve Anodonta woodiana.</title>
        <authorList>
            <person name="Chen X."/>
        </authorList>
    </citation>
    <scope>NUCLEOTIDE SEQUENCE [LARGE SCALE GENOMIC DNA]</scope>
    <source>
        <strain evidence="1">MN2024</strain>
        <tissue evidence="1">Gills</tissue>
    </source>
</reference>
<accession>A0ABD3WW52</accession>
<keyword evidence="2" id="KW-1185">Reference proteome</keyword>
<name>A0ABD3WW52_SINWO</name>
<dbReference type="Proteomes" id="UP001634394">
    <property type="component" value="Unassembled WGS sequence"/>
</dbReference>
<feature type="non-terminal residue" evidence="1">
    <location>
        <position position="1"/>
    </location>
</feature>
<gene>
    <name evidence="1" type="ORF">ACJMK2_030577</name>
</gene>